<dbReference type="PANTHER" id="PTHR38011:SF2">
    <property type="entry name" value="BIFUNCTIONAL DEAMINASE-REDUCTASE DOMAIN PROTEIN"/>
    <property type="match status" value="1"/>
</dbReference>
<dbReference type="InterPro" id="IPR002734">
    <property type="entry name" value="RibDG_C"/>
</dbReference>
<gene>
    <name evidence="3" type="ORF">DF182_25310</name>
</gene>
<dbReference type="EMBL" id="QFFJ01000002">
    <property type="protein sequence ID" value="RBL89807.1"/>
    <property type="molecule type" value="Genomic_DNA"/>
</dbReference>
<evidence type="ECO:0000313" key="3">
    <source>
        <dbReference type="EMBL" id="RBL89807.1"/>
    </source>
</evidence>
<comment type="caution">
    <text evidence="3">The sequence shown here is derived from an EMBL/GenBank/DDBJ whole genome shotgun (WGS) entry which is preliminary data.</text>
</comment>
<sequence>MRKIIISTFLTLDGVLQAPGGPQEDTAGGFQWGGWSATYWDELMNQAMGSSMSQPFDLLLGRKTYEIFAAHWPYMQNDPTADLFNRIEKFVVSSKPQTLSWQNSTLVTGDVVAGLRTLKLQQGHDLLVNGSGKLIQTLLANDLADRLHIWTFPVTIGSGKRLFAEGTQPGNWELLGSTVSSTGVIMTSYQPGGPLKSGSFALEPPTEAELARRKKVAAED</sequence>
<proteinExistence type="predicted"/>
<dbReference type="Pfam" id="PF01872">
    <property type="entry name" value="RibD_C"/>
    <property type="match status" value="1"/>
</dbReference>
<dbReference type="RefSeq" id="WP_113618555.1">
    <property type="nucleotide sequence ID" value="NZ_QFFJ01000002.1"/>
</dbReference>
<organism evidence="3 4">
    <name type="scientific">Chitinophaga flava</name>
    <dbReference type="NCBI Taxonomy" id="2259036"/>
    <lineage>
        <taxon>Bacteria</taxon>
        <taxon>Pseudomonadati</taxon>
        <taxon>Bacteroidota</taxon>
        <taxon>Chitinophagia</taxon>
        <taxon>Chitinophagales</taxon>
        <taxon>Chitinophagaceae</taxon>
        <taxon>Chitinophaga</taxon>
    </lineage>
</organism>
<dbReference type="PANTHER" id="PTHR38011">
    <property type="entry name" value="DIHYDROFOLATE REDUCTASE FAMILY PROTEIN (AFU_ORTHOLOGUE AFUA_8G06820)"/>
    <property type="match status" value="1"/>
</dbReference>
<dbReference type="OrthoDB" id="195113at2"/>
<feature type="domain" description="Bacterial bifunctional deaminase-reductase C-terminal" evidence="2">
    <location>
        <begin position="2"/>
        <end position="185"/>
    </location>
</feature>
<dbReference type="InterPro" id="IPR024072">
    <property type="entry name" value="DHFR-like_dom_sf"/>
</dbReference>
<dbReference type="SUPFAM" id="SSF53597">
    <property type="entry name" value="Dihydrofolate reductase-like"/>
    <property type="match status" value="1"/>
</dbReference>
<name>A0A365XTV5_9BACT</name>
<dbReference type="InterPro" id="IPR050765">
    <property type="entry name" value="Riboflavin_Biosynth_HTPR"/>
</dbReference>
<dbReference type="Gene3D" id="3.40.430.10">
    <property type="entry name" value="Dihydrofolate Reductase, subunit A"/>
    <property type="match status" value="1"/>
</dbReference>
<dbReference type="AlphaFoldDB" id="A0A365XTV5"/>
<dbReference type="GO" id="GO:0008703">
    <property type="term" value="F:5-amino-6-(5-phosphoribosylamino)uracil reductase activity"/>
    <property type="evidence" value="ECO:0007669"/>
    <property type="project" value="InterPro"/>
</dbReference>
<evidence type="ECO:0000313" key="4">
    <source>
        <dbReference type="Proteomes" id="UP000253410"/>
    </source>
</evidence>
<feature type="region of interest" description="Disordered" evidence="1">
    <location>
        <begin position="196"/>
        <end position="220"/>
    </location>
</feature>
<keyword evidence="4" id="KW-1185">Reference proteome</keyword>
<dbReference type="GO" id="GO:0009231">
    <property type="term" value="P:riboflavin biosynthetic process"/>
    <property type="evidence" value="ECO:0007669"/>
    <property type="project" value="InterPro"/>
</dbReference>
<reference evidence="3 4" key="1">
    <citation type="submission" date="2018-05" db="EMBL/GenBank/DDBJ databases">
        <title>Chitinophaga sp. K3CV102501T nov., isolated from isolated from a monsoon evergreen broad-leaved forest soil.</title>
        <authorList>
            <person name="Lv Y."/>
        </authorList>
    </citation>
    <scope>NUCLEOTIDE SEQUENCE [LARGE SCALE GENOMIC DNA]</scope>
    <source>
        <strain evidence="3 4">GDMCC 1.1325</strain>
    </source>
</reference>
<evidence type="ECO:0000259" key="2">
    <source>
        <dbReference type="Pfam" id="PF01872"/>
    </source>
</evidence>
<dbReference type="Proteomes" id="UP000253410">
    <property type="component" value="Unassembled WGS sequence"/>
</dbReference>
<protein>
    <submittedName>
        <fullName evidence="3">Riboflavin biosynthesis protein RibD</fullName>
    </submittedName>
</protein>
<evidence type="ECO:0000256" key="1">
    <source>
        <dbReference type="SAM" id="MobiDB-lite"/>
    </source>
</evidence>
<accession>A0A365XTV5</accession>